<comment type="caution">
    <text evidence="2">The sequence shown here is derived from an EMBL/GenBank/DDBJ whole genome shotgun (WGS) entry which is preliminary data.</text>
</comment>
<keyword evidence="1" id="KW-1133">Transmembrane helix</keyword>
<name>A0ABS4WCM8_9MICC</name>
<feature type="transmembrane region" description="Helical" evidence="1">
    <location>
        <begin position="439"/>
        <end position="460"/>
    </location>
</feature>
<feature type="transmembrane region" description="Helical" evidence="1">
    <location>
        <begin position="259"/>
        <end position="281"/>
    </location>
</feature>
<feature type="transmembrane region" description="Helical" evidence="1">
    <location>
        <begin position="120"/>
        <end position="145"/>
    </location>
</feature>
<sequence>MNAATAAGVGFALSAAFIYFLLRFFVSNATHGNRARNISSHAFWTAVIALFASGVSGLDGLWSIPDTPVPGDPGTASRIITAASPGLWLGLIYVLGQFTWPRHLQPVRSASLQVRSVAGLIPKLMAGLLVLAALLAGVAIAVAWNDPGAAQLSADMSGTLPGHRVAPYLAGGLGTVLASTLAVIVLVVKRPPLQTLSTEENDTLRRIWINRLLRTAVIVVSGFGAMALNYLAESASGRAARFGPGAVVDATHYIETDAAVSWLLGGGAVWMIAAIVAMAAWAPPRLPKVLSDTPRTADRNSAGFAKARGILLFAQVLAVALVGVAALAAGLGSPEAGTATWETTMVDGQAVETLVHLPPPSRLEGIEAMALALALAAGYYLLLQLLASHLIKRRLGDSVELDVPRRNLLPRWFTTLIGAAVAFGLASIAMFALGSPDEFSIAVAWMLGILGGTALLAVLLHRHAARRPAVAGASAAEDLQLRVVLAHRGARVLGGVSLVVSGIVYSPWWWVPARYADYMPEEAGAAPSGAQVLCLVLGVALCLLPAATAYPSPKPATPTPATSTP</sequence>
<feature type="transmembrane region" description="Helical" evidence="1">
    <location>
        <begin position="530"/>
        <end position="550"/>
    </location>
</feature>
<protein>
    <submittedName>
        <fullName evidence="2">Uncharacterized protein</fullName>
    </submittedName>
</protein>
<evidence type="ECO:0000313" key="2">
    <source>
        <dbReference type="EMBL" id="MBP2373957.1"/>
    </source>
</evidence>
<feature type="transmembrane region" description="Helical" evidence="1">
    <location>
        <begin position="78"/>
        <end position="100"/>
    </location>
</feature>
<dbReference type="EMBL" id="JAGIOE010000001">
    <property type="protein sequence ID" value="MBP2373957.1"/>
    <property type="molecule type" value="Genomic_DNA"/>
</dbReference>
<feature type="transmembrane region" description="Helical" evidence="1">
    <location>
        <begin position="492"/>
        <end position="510"/>
    </location>
</feature>
<feature type="transmembrane region" description="Helical" evidence="1">
    <location>
        <begin position="38"/>
        <end position="58"/>
    </location>
</feature>
<organism evidence="2 3">
    <name type="scientific">Paeniglutamicibacter psychrophenolicus</name>
    <dbReference type="NCBI Taxonomy" id="257454"/>
    <lineage>
        <taxon>Bacteria</taxon>
        <taxon>Bacillati</taxon>
        <taxon>Actinomycetota</taxon>
        <taxon>Actinomycetes</taxon>
        <taxon>Micrococcales</taxon>
        <taxon>Micrococcaceae</taxon>
        <taxon>Paeniglutamicibacter</taxon>
    </lineage>
</organism>
<feature type="transmembrane region" description="Helical" evidence="1">
    <location>
        <begin position="6"/>
        <end position="26"/>
    </location>
</feature>
<accession>A0ABS4WCM8</accession>
<feature type="transmembrane region" description="Helical" evidence="1">
    <location>
        <begin position="412"/>
        <end position="433"/>
    </location>
</feature>
<reference evidence="2 3" key="1">
    <citation type="submission" date="2021-03" db="EMBL/GenBank/DDBJ databases">
        <title>Sequencing the genomes of 1000 actinobacteria strains.</title>
        <authorList>
            <person name="Klenk H.-P."/>
        </authorList>
    </citation>
    <scope>NUCLEOTIDE SEQUENCE [LARGE SCALE GENOMIC DNA]</scope>
    <source>
        <strain evidence="2 3">DSM 15454</strain>
    </source>
</reference>
<evidence type="ECO:0000313" key="3">
    <source>
        <dbReference type="Proteomes" id="UP000766570"/>
    </source>
</evidence>
<dbReference type="Proteomes" id="UP000766570">
    <property type="component" value="Unassembled WGS sequence"/>
</dbReference>
<keyword evidence="1" id="KW-0812">Transmembrane</keyword>
<keyword evidence="3" id="KW-1185">Reference proteome</keyword>
<feature type="transmembrane region" description="Helical" evidence="1">
    <location>
        <begin position="368"/>
        <end position="391"/>
    </location>
</feature>
<feature type="transmembrane region" description="Helical" evidence="1">
    <location>
        <begin position="309"/>
        <end position="331"/>
    </location>
</feature>
<feature type="transmembrane region" description="Helical" evidence="1">
    <location>
        <begin position="212"/>
        <end position="232"/>
    </location>
</feature>
<dbReference type="RefSeq" id="WP_209907069.1">
    <property type="nucleotide sequence ID" value="NZ_BAAAMI010000011.1"/>
</dbReference>
<evidence type="ECO:0000256" key="1">
    <source>
        <dbReference type="SAM" id="Phobius"/>
    </source>
</evidence>
<feature type="transmembrane region" description="Helical" evidence="1">
    <location>
        <begin position="165"/>
        <end position="188"/>
    </location>
</feature>
<keyword evidence="1" id="KW-0472">Membrane</keyword>
<proteinExistence type="predicted"/>
<gene>
    <name evidence="2" type="ORF">JOF46_001869</name>
</gene>